<proteinExistence type="predicted"/>
<dbReference type="PRINTS" id="PR00368">
    <property type="entry name" value="FADPNR"/>
</dbReference>
<dbReference type="PANTHER" id="PTHR42913">
    <property type="entry name" value="APOPTOSIS-INDUCING FACTOR 1"/>
    <property type="match status" value="1"/>
</dbReference>
<dbReference type="SUPFAM" id="SSF51905">
    <property type="entry name" value="FAD/NAD(P)-binding domain"/>
    <property type="match status" value="2"/>
</dbReference>
<dbReference type="InterPro" id="IPR036188">
    <property type="entry name" value="FAD/NAD-bd_sf"/>
</dbReference>
<dbReference type="GO" id="GO:0003955">
    <property type="term" value="F:NAD(P)H dehydrogenase (quinone) activity"/>
    <property type="evidence" value="ECO:0007669"/>
    <property type="project" value="TreeGrafter"/>
</dbReference>
<dbReference type="AlphaFoldDB" id="A0A2V1GSR4"/>
<evidence type="ECO:0000256" key="1">
    <source>
        <dbReference type="ARBA" id="ARBA00001974"/>
    </source>
</evidence>
<dbReference type="NCBIfam" id="TIGR03169">
    <property type="entry name" value="Nterm_to_SelD"/>
    <property type="match status" value="1"/>
</dbReference>
<keyword evidence="7" id="KW-1185">Reference proteome</keyword>
<dbReference type="RefSeq" id="WP_116688601.1">
    <property type="nucleotide sequence ID" value="NZ_CAWNYD010000010.1"/>
</dbReference>
<keyword evidence="2" id="KW-0285">Flavoprotein</keyword>
<dbReference type="Gene3D" id="3.50.50.100">
    <property type="match status" value="1"/>
</dbReference>
<feature type="domain" description="FAD/NAD(P)-binding" evidence="5">
    <location>
        <begin position="1"/>
        <end position="294"/>
    </location>
</feature>
<dbReference type="EMBL" id="QDDL01000010">
    <property type="protein sequence ID" value="PVZ65465.1"/>
    <property type="molecule type" value="Genomic_DNA"/>
</dbReference>
<dbReference type="InterPro" id="IPR023753">
    <property type="entry name" value="FAD/NAD-binding_dom"/>
</dbReference>
<dbReference type="GO" id="GO:0019646">
    <property type="term" value="P:aerobic electron transport chain"/>
    <property type="evidence" value="ECO:0007669"/>
    <property type="project" value="TreeGrafter"/>
</dbReference>
<sequence length="392" mass="43879">MKLVLVGGGHAHALAARQLATGKFSQITLVSAPRSTPYSGMLPGLLAGHYQFAQAHIDLKKLADKYQFEFIEQRMSAIDCQNQQLTLDNGQQLDWDLLSLDTGSTPPLPKWFYQNESNNLVSIKPVEKFLECWQTFLEKLKQQPQWKAKIAVIGSGAGGIETLLALQYELSQRWPGREFEYCLIYRSSNVLAGHCSAVQSRMAKLLRQRHIHQVSGFALKQAEPDKLIAEDGRSELVDFSVVCTGAKAPSWATDSELDTCERGFVQVNQHLQSTSHPKVFAAGDIASIYPISPPKAGVYAVRQAPILTENLKQMAVAGSDVSLNNSESELAVELSVKLESYQAQQHFLSLLSCGDRYAIASWRNLALQGRWVWYWKDYIDRKFMNQFPGTRL</sequence>
<comment type="cofactor">
    <cofactor evidence="1">
        <name>FAD</name>
        <dbReference type="ChEBI" id="CHEBI:57692"/>
    </cofactor>
</comment>
<gene>
    <name evidence="6" type="ORF">DC094_18470</name>
</gene>
<evidence type="ECO:0000256" key="4">
    <source>
        <dbReference type="ARBA" id="ARBA00023002"/>
    </source>
</evidence>
<evidence type="ECO:0000256" key="3">
    <source>
        <dbReference type="ARBA" id="ARBA00022827"/>
    </source>
</evidence>
<name>A0A2V1GSR4_9GAMM</name>
<comment type="caution">
    <text evidence="6">The sequence shown here is derived from an EMBL/GenBank/DDBJ whole genome shotgun (WGS) entry which is preliminary data.</text>
</comment>
<keyword evidence="3" id="KW-0274">FAD</keyword>
<evidence type="ECO:0000256" key="2">
    <source>
        <dbReference type="ARBA" id="ARBA00022630"/>
    </source>
</evidence>
<evidence type="ECO:0000259" key="5">
    <source>
        <dbReference type="Pfam" id="PF07992"/>
    </source>
</evidence>
<dbReference type="InterPro" id="IPR017584">
    <property type="entry name" value="Pyridine_nucleo_diS_OxRdtase_N"/>
</dbReference>
<organism evidence="6 7">
    <name type="scientific">Pelagibaculum spongiae</name>
    <dbReference type="NCBI Taxonomy" id="2080658"/>
    <lineage>
        <taxon>Bacteria</taxon>
        <taxon>Pseudomonadati</taxon>
        <taxon>Pseudomonadota</taxon>
        <taxon>Gammaproteobacteria</taxon>
        <taxon>Oceanospirillales</taxon>
        <taxon>Pelagibaculum</taxon>
    </lineage>
</organism>
<dbReference type="Proteomes" id="UP000244906">
    <property type="component" value="Unassembled WGS sequence"/>
</dbReference>
<protein>
    <submittedName>
        <fullName evidence="6">FAD-dependent oxidoreductase</fullName>
    </submittedName>
</protein>
<reference evidence="6 7" key="1">
    <citation type="submission" date="2018-04" db="EMBL/GenBank/DDBJ databases">
        <title>Thalassorhabdus spongiae gen. nov., sp. nov., isolated from a marine sponge in South-West Iceland.</title>
        <authorList>
            <person name="Knobloch S."/>
            <person name="Daussin A."/>
            <person name="Johannsson R."/>
            <person name="Marteinsson V.T."/>
        </authorList>
    </citation>
    <scope>NUCLEOTIDE SEQUENCE [LARGE SCALE GENOMIC DNA]</scope>
    <source>
        <strain evidence="6 7">Hp12</strain>
    </source>
</reference>
<keyword evidence="4" id="KW-0560">Oxidoreductase</keyword>
<dbReference type="PANTHER" id="PTHR42913:SF9">
    <property type="entry name" value="SLR1591 PROTEIN"/>
    <property type="match status" value="1"/>
</dbReference>
<evidence type="ECO:0000313" key="6">
    <source>
        <dbReference type="EMBL" id="PVZ65465.1"/>
    </source>
</evidence>
<accession>A0A2V1GSR4</accession>
<dbReference type="InterPro" id="IPR051169">
    <property type="entry name" value="NADH-Q_oxidoreductase"/>
</dbReference>
<dbReference type="OrthoDB" id="9767928at2"/>
<dbReference type="Pfam" id="PF07992">
    <property type="entry name" value="Pyr_redox_2"/>
    <property type="match status" value="1"/>
</dbReference>
<evidence type="ECO:0000313" key="7">
    <source>
        <dbReference type="Proteomes" id="UP000244906"/>
    </source>
</evidence>